<dbReference type="InterPro" id="IPR041492">
    <property type="entry name" value="HAD_2"/>
</dbReference>
<evidence type="ECO:0000313" key="6">
    <source>
        <dbReference type="Proteomes" id="UP000809273"/>
    </source>
</evidence>
<sequence length="435" mass="48936">MLKDVLKVKKDVLVVSDFDGTISTRDISYELLRKFTKGGWEDINGEYIKGNIGSQEAFSRILETIEASRSEMIDFIEEISVVDPHFVQFHDYLKRQGIDLIIVSDGFKMYIDALMEKAGLNDIPIYANDIIEDENGRLKTVFPYYNEECGRCGTCKSNIVKKLLKEHDHIVFIGDGYSDSCAAAYPQTLFAKGFLYSHAAKEKIPCIHFDDFGDVHNEFEKDVKGVIFDLDETLVESLESIRTAFYYTLEKLNIDIGDAEMALKEMMHWPLSVGLEKIFADVDVNLLVTTFREKYHSIYLDMTTVKGGMVEILEALKDRGIKSTVATNKKGTYARTLIDHLGLSGYFVKVIGAGDVENPKPSPDMVEAAMLEMGTEKSQTIFVGDSRVDIVTGENSGVEVYCLAQSVDTPADLAKLKPKKFFYTTDELLRELAPK</sequence>
<dbReference type="Proteomes" id="UP000809273">
    <property type="component" value="Unassembled WGS sequence"/>
</dbReference>
<dbReference type="Gene3D" id="1.10.150.240">
    <property type="entry name" value="Putative phosphatase, domain 2"/>
    <property type="match status" value="1"/>
</dbReference>
<dbReference type="Gene3D" id="3.90.1470.20">
    <property type="match status" value="1"/>
</dbReference>
<dbReference type="InterPro" id="IPR023214">
    <property type="entry name" value="HAD_sf"/>
</dbReference>
<proteinExistence type="predicted"/>
<name>A0A9D8KD88_9DELT</name>
<dbReference type="NCBIfam" id="TIGR01488">
    <property type="entry name" value="HAD-SF-IB"/>
    <property type="match status" value="1"/>
</dbReference>
<evidence type="ECO:0000256" key="3">
    <source>
        <dbReference type="ARBA" id="ARBA00022801"/>
    </source>
</evidence>
<dbReference type="AlphaFoldDB" id="A0A9D8KD88"/>
<dbReference type="Gene3D" id="3.40.50.1000">
    <property type="entry name" value="HAD superfamily/HAD-like"/>
    <property type="match status" value="2"/>
</dbReference>
<dbReference type="NCBIfam" id="TIGR01509">
    <property type="entry name" value="HAD-SF-IA-v3"/>
    <property type="match status" value="1"/>
</dbReference>
<keyword evidence="2" id="KW-0479">Metal-binding</keyword>
<dbReference type="SFLD" id="SFLDG01129">
    <property type="entry name" value="C1.5:_HAD__Beta-PGM__Phosphata"/>
    <property type="match status" value="1"/>
</dbReference>
<evidence type="ECO:0000256" key="1">
    <source>
        <dbReference type="ARBA" id="ARBA00001946"/>
    </source>
</evidence>
<gene>
    <name evidence="5" type="ORF">JW984_02060</name>
</gene>
<dbReference type="GO" id="GO:0005829">
    <property type="term" value="C:cytosol"/>
    <property type="evidence" value="ECO:0007669"/>
    <property type="project" value="TreeGrafter"/>
</dbReference>
<comment type="cofactor">
    <cofactor evidence="1">
        <name>Mg(2+)</name>
        <dbReference type="ChEBI" id="CHEBI:18420"/>
    </cofactor>
</comment>
<dbReference type="EMBL" id="JAFGIX010000009">
    <property type="protein sequence ID" value="MBN1571962.1"/>
    <property type="molecule type" value="Genomic_DNA"/>
</dbReference>
<dbReference type="InterPro" id="IPR050155">
    <property type="entry name" value="HAD-like_hydrolase_sf"/>
</dbReference>
<dbReference type="InterPro" id="IPR036412">
    <property type="entry name" value="HAD-like_sf"/>
</dbReference>
<comment type="caution">
    <text evidence="5">The sequence shown here is derived from an EMBL/GenBank/DDBJ whole genome shotgun (WGS) entry which is preliminary data.</text>
</comment>
<organism evidence="5 6">
    <name type="scientific">Candidatus Zymogenus saltonus</name>
    <dbReference type="NCBI Taxonomy" id="2844893"/>
    <lineage>
        <taxon>Bacteria</taxon>
        <taxon>Deltaproteobacteria</taxon>
        <taxon>Candidatus Zymogenia</taxon>
        <taxon>Candidatus Zymogeniales</taxon>
        <taxon>Candidatus Zymogenaceae</taxon>
        <taxon>Candidatus Zymogenus</taxon>
    </lineage>
</organism>
<dbReference type="SFLD" id="SFLDS00003">
    <property type="entry name" value="Haloacid_Dehalogenase"/>
    <property type="match status" value="1"/>
</dbReference>
<dbReference type="PANTHER" id="PTHR43434:SF1">
    <property type="entry name" value="PHOSPHOGLYCOLATE PHOSPHATASE"/>
    <property type="match status" value="1"/>
</dbReference>
<evidence type="ECO:0000313" key="5">
    <source>
        <dbReference type="EMBL" id="MBN1571962.1"/>
    </source>
</evidence>
<dbReference type="NCBIfam" id="TIGR01489">
    <property type="entry name" value="DKMTPPase-SF"/>
    <property type="match status" value="1"/>
</dbReference>
<evidence type="ECO:0000256" key="4">
    <source>
        <dbReference type="ARBA" id="ARBA00022842"/>
    </source>
</evidence>
<accession>A0A9D8KD88</accession>
<dbReference type="GO" id="GO:0008967">
    <property type="term" value="F:phosphoglycolate phosphatase activity"/>
    <property type="evidence" value="ECO:0007669"/>
    <property type="project" value="TreeGrafter"/>
</dbReference>
<dbReference type="InterPro" id="IPR016965">
    <property type="entry name" value="Pase_PHOSPHO-typ"/>
</dbReference>
<dbReference type="Pfam" id="PF06888">
    <property type="entry name" value="Put_Phosphatase"/>
    <property type="match status" value="1"/>
</dbReference>
<keyword evidence="4" id="KW-0460">Magnesium</keyword>
<dbReference type="GO" id="GO:0006281">
    <property type="term" value="P:DNA repair"/>
    <property type="evidence" value="ECO:0007669"/>
    <property type="project" value="TreeGrafter"/>
</dbReference>
<evidence type="ECO:0000256" key="2">
    <source>
        <dbReference type="ARBA" id="ARBA00022723"/>
    </source>
</evidence>
<dbReference type="PRINTS" id="PR00413">
    <property type="entry name" value="HADHALOGNASE"/>
</dbReference>
<dbReference type="PANTHER" id="PTHR43434">
    <property type="entry name" value="PHOSPHOGLYCOLATE PHOSPHATASE"/>
    <property type="match status" value="1"/>
</dbReference>
<keyword evidence="3 5" id="KW-0378">Hydrolase</keyword>
<reference evidence="5" key="1">
    <citation type="journal article" date="2021" name="Environ. Microbiol.">
        <title>Genomic characterization of three novel Desulfobacterota classes expand the metabolic and phylogenetic diversity of the phylum.</title>
        <authorList>
            <person name="Murphy C.L."/>
            <person name="Biggerstaff J."/>
            <person name="Eichhorn A."/>
            <person name="Ewing E."/>
            <person name="Shahan R."/>
            <person name="Soriano D."/>
            <person name="Stewart S."/>
            <person name="VanMol K."/>
            <person name="Walker R."/>
            <person name="Walters P."/>
            <person name="Elshahed M.S."/>
            <person name="Youssef N.H."/>
        </authorList>
    </citation>
    <scope>NUCLEOTIDE SEQUENCE</scope>
    <source>
        <strain evidence="5">Zod_Metabat.24</strain>
    </source>
</reference>
<reference evidence="5" key="2">
    <citation type="submission" date="2021-01" db="EMBL/GenBank/DDBJ databases">
        <authorList>
            <person name="Hahn C.R."/>
            <person name="Youssef N.H."/>
            <person name="Elshahed M."/>
        </authorList>
    </citation>
    <scope>NUCLEOTIDE SEQUENCE</scope>
    <source>
        <strain evidence="5">Zod_Metabat.24</strain>
    </source>
</reference>
<dbReference type="InterPro" id="IPR006384">
    <property type="entry name" value="HAD_hydro_PyrdxlP_Pase-like"/>
</dbReference>
<dbReference type="GO" id="GO:0046872">
    <property type="term" value="F:metal ion binding"/>
    <property type="evidence" value="ECO:0007669"/>
    <property type="project" value="UniProtKB-KW"/>
</dbReference>
<dbReference type="SUPFAM" id="SSF56784">
    <property type="entry name" value="HAD-like"/>
    <property type="match status" value="2"/>
</dbReference>
<dbReference type="Pfam" id="PF13419">
    <property type="entry name" value="HAD_2"/>
    <property type="match status" value="1"/>
</dbReference>
<dbReference type="InterPro" id="IPR006439">
    <property type="entry name" value="HAD-SF_hydro_IA"/>
</dbReference>
<protein>
    <submittedName>
        <fullName evidence="5">HAD family hydrolase</fullName>
    </submittedName>
</protein>
<dbReference type="InterPro" id="IPR023198">
    <property type="entry name" value="PGP-like_dom2"/>
</dbReference>